<dbReference type="EMBL" id="DXBZ01000165">
    <property type="protein sequence ID" value="HIZ19106.1"/>
    <property type="molecule type" value="Genomic_DNA"/>
</dbReference>
<reference evidence="1" key="1">
    <citation type="journal article" date="2021" name="PeerJ">
        <title>Extensive microbial diversity within the chicken gut microbiome revealed by metagenomics and culture.</title>
        <authorList>
            <person name="Gilroy R."/>
            <person name="Ravi A."/>
            <person name="Getino M."/>
            <person name="Pursley I."/>
            <person name="Horton D.L."/>
            <person name="Alikhan N.F."/>
            <person name="Baker D."/>
            <person name="Gharbi K."/>
            <person name="Hall N."/>
            <person name="Watson M."/>
            <person name="Adriaenssens E.M."/>
            <person name="Foster-Nyarko E."/>
            <person name="Jarju S."/>
            <person name="Secka A."/>
            <person name="Antonio M."/>
            <person name="Oren A."/>
            <person name="Chaudhuri R.R."/>
            <person name="La Ragione R."/>
            <person name="Hildebrand F."/>
            <person name="Pallen M.J."/>
        </authorList>
    </citation>
    <scope>NUCLEOTIDE SEQUENCE</scope>
    <source>
        <strain evidence="1">ChiHecolR3B27-1887</strain>
    </source>
</reference>
<dbReference type="SUPFAM" id="SSF46785">
    <property type="entry name" value="Winged helix' DNA-binding domain"/>
    <property type="match status" value="1"/>
</dbReference>
<name>A0A9D2DL92_9ACTN</name>
<evidence type="ECO:0008006" key="3">
    <source>
        <dbReference type="Google" id="ProtNLM"/>
    </source>
</evidence>
<sequence length="117" mass="12973">MDSRANEAGDDLRLNKTQEGLLRYIAGETAVNGGASCTKRELAERFRKNVKTIDRNIAFLRQRGLVEVEMRFNERGAQVGSIYRAPGAPSPGDGNAELRALRRDSLRRVNCHGKEGT</sequence>
<evidence type="ECO:0000313" key="1">
    <source>
        <dbReference type="EMBL" id="HIZ19106.1"/>
    </source>
</evidence>
<proteinExistence type="predicted"/>
<dbReference type="Proteomes" id="UP000824029">
    <property type="component" value="Unassembled WGS sequence"/>
</dbReference>
<comment type="caution">
    <text evidence="1">The sequence shown here is derived from an EMBL/GenBank/DDBJ whole genome shotgun (WGS) entry which is preliminary data.</text>
</comment>
<protein>
    <recommendedName>
        <fullName evidence="3">Helix-turn-helix type 11 domain-containing protein</fullName>
    </recommendedName>
</protein>
<reference evidence="1" key="2">
    <citation type="submission" date="2021-04" db="EMBL/GenBank/DDBJ databases">
        <authorList>
            <person name="Gilroy R."/>
        </authorList>
    </citation>
    <scope>NUCLEOTIDE SEQUENCE</scope>
    <source>
        <strain evidence="1">ChiHecolR3B27-1887</strain>
    </source>
</reference>
<dbReference type="InterPro" id="IPR036390">
    <property type="entry name" value="WH_DNA-bd_sf"/>
</dbReference>
<accession>A0A9D2DL92</accession>
<gene>
    <name evidence="1" type="ORF">IAA22_08380</name>
</gene>
<evidence type="ECO:0000313" key="2">
    <source>
        <dbReference type="Proteomes" id="UP000824029"/>
    </source>
</evidence>
<organism evidence="1 2">
    <name type="scientific">Candidatus Olsenella stercoravium</name>
    <dbReference type="NCBI Taxonomy" id="2838713"/>
    <lineage>
        <taxon>Bacteria</taxon>
        <taxon>Bacillati</taxon>
        <taxon>Actinomycetota</taxon>
        <taxon>Coriobacteriia</taxon>
        <taxon>Coriobacteriales</taxon>
        <taxon>Atopobiaceae</taxon>
        <taxon>Olsenella</taxon>
    </lineage>
</organism>
<dbReference type="InterPro" id="IPR036388">
    <property type="entry name" value="WH-like_DNA-bd_sf"/>
</dbReference>
<dbReference type="AlphaFoldDB" id="A0A9D2DL92"/>
<dbReference type="Gene3D" id="1.10.10.10">
    <property type="entry name" value="Winged helix-like DNA-binding domain superfamily/Winged helix DNA-binding domain"/>
    <property type="match status" value="1"/>
</dbReference>